<evidence type="ECO:0000259" key="3">
    <source>
        <dbReference type="PROSITE" id="PS51724"/>
    </source>
</evidence>
<dbReference type="SUPFAM" id="SSF110997">
    <property type="entry name" value="Sporulation related repeat"/>
    <property type="match status" value="1"/>
</dbReference>
<dbReference type="InterPro" id="IPR007730">
    <property type="entry name" value="SPOR-like_dom"/>
</dbReference>
<evidence type="ECO:0000256" key="1">
    <source>
        <dbReference type="SAM" id="MobiDB-lite"/>
    </source>
</evidence>
<protein>
    <submittedName>
        <fullName evidence="4">SPOR domain-containing protein</fullName>
    </submittedName>
</protein>
<keyword evidence="2" id="KW-0812">Transmembrane</keyword>
<feature type="region of interest" description="Disordered" evidence="1">
    <location>
        <begin position="1"/>
        <end position="21"/>
    </location>
</feature>
<gene>
    <name evidence="4" type="ORF">L2A60_10355</name>
</gene>
<keyword evidence="2" id="KW-1133">Transmembrane helix</keyword>
<evidence type="ECO:0000313" key="4">
    <source>
        <dbReference type="EMBL" id="MCF3947079.1"/>
    </source>
</evidence>
<accession>A0ABS9DWL5</accession>
<feature type="compositionally biased region" description="Pro residues" evidence="1">
    <location>
        <begin position="96"/>
        <end position="105"/>
    </location>
</feature>
<dbReference type="Proteomes" id="UP001521209">
    <property type="component" value="Unassembled WGS sequence"/>
</dbReference>
<feature type="region of interest" description="Disordered" evidence="1">
    <location>
        <begin position="85"/>
        <end position="151"/>
    </location>
</feature>
<dbReference type="InterPro" id="IPR036680">
    <property type="entry name" value="SPOR-like_sf"/>
</dbReference>
<dbReference type="PROSITE" id="PS51724">
    <property type="entry name" value="SPOR"/>
    <property type="match status" value="1"/>
</dbReference>
<comment type="caution">
    <text evidence="4">The sequence shown here is derived from an EMBL/GenBank/DDBJ whole genome shotgun (WGS) entry which is preliminary data.</text>
</comment>
<name>A0ABS9DWL5_9PROT</name>
<reference evidence="4 5" key="1">
    <citation type="submission" date="2022-01" db="EMBL/GenBank/DDBJ databases">
        <authorList>
            <person name="Won M."/>
            <person name="Kim S.-J."/>
            <person name="Kwon S.-W."/>
        </authorList>
    </citation>
    <scope>NUCLEOTIDE SEQUENCE [LARGE SCALE GENOMIC DNA]</scope>
    <source>
        <strain evidence="4 5">KCTC 23505</strain>
    </source>
</reference>
<dbReference type="RefSeq" id="WP_235704304.1">
    <property type="nucleotide sequence ID" value="NZ_JAKGBZ010000017.1"/>
</dbReference>
<proteinExistence type="predicted"/>
<feature type="transmembrane region" description="Helical" evidence="2">
    <location>
        <begin position="28"/>
        <end position="49"/>
    </location>
</feature>
<sequence>MDDPNIDIPPYASPRLRSRGVDSATKRMATVAGGLGIAIILLALVWSGVHTGLGPPPVVKPPPGPMRTAPVNPGGLQVPGAHEQIMSGTTASGPPQLAPTPPPPDFAKLDREAKQAKLAQAKPGRLRPLPPQATPAPRNSSQVASLPLPPPVVATPPAPTVAPALPPMYAPTQAASTGPYAVQLAALTSMAKANQAWQTLVARVPDILDSEKPLVVPGVIRGETFYRLRLAGFASASAAATFCARLKSRGVTCYIPKS</sequence>
<feature type="domain" description="SPOR" evidence="3">
    <location>
        <begin position="174"/>
        <end position="258"/>
    </location>
</feature>
<dbReference type="PRINTS" id="PR01217">
    <property type="entry name" value="PRICHEXTENSN"/>
</dbReference>
<organism evidence="4 5">
    <name type="scientific">Acidiphilium iwatense</name>
    <dbReference type="NCBI Taxonomy" id="768198"/>
    <lineage>
        <taxon>Bacteria</taxon>
        <taxon>Pseudomonadati</taxon>
        <taxon>Pseudomonadota</taxon>
        <taxon>Alphaproteobacteria</taxon>
        <taxon>Acetobacterales</taxon>
        <taxon>Acidocellaceae</taxon>
        <taxon>Acidiphilium</taxon>
    </lineage>
</organism>
<evidence type="ECO:0000256" key="2">
    <source>
        <dbReference type="SAM" id="Phobius"/>
    </source>
</evidence>
<keyword evidence="5" id="KW-1185">Reference proteome</keyword>
<dbReference type="EMBL" id="JAKGBZ010000017">
    <property type="protein sequence ID" value="MCF3947079.1"/>
    <property type="molecule type" value="Genomic_DNA"/>
</dbReference>
<dbReference type="Gene3D" id="3.30.70.1070">
    <property type="entry name" value="Sporulation related repeat"/>
    <property type="match status" value="1"/>
</dbReference>
<keyword evidence="2" id="KW-0472">Membrane</keyword>
<dbReference type="Pfam" id="PF05036">
    <property type="entry name" value="SPOR"/>
    <property type="match status" value="1"/>
</dbReference>
<evidence type="ECO:0000313" key="5">
    <source>
        <dbReference type="Proteomes" id="UP001521209"/>
    </source>
</evidence>